<evidence type="ECO:0000256" key="6">
    <source>
        <dbReference type="SAM" id="Phobius"/>
    </source>
</evidence>
<sequence>METNNQNKDQAPEKKSGNKGFAIVFIVLILVGGTYGVIKYLHAQKHEETDDAQIVSTISPVIPRVAGYIKEVRVKDNYVVHKGDTLVILDDRDYRVALDQAEAALASAKSNAHVAGAGIEVAQANISASEVNVNTVQAQIESAKVNLWRAERDFERYENLIKDHSITQQQYEQALATKQLAQRQLDVLETQKQSAARQAAAVGRQKSVSNSQASVAAAAIKQSEAGVETAELNLSYTVITAAIDGQVGKVNLQPGQFLSAGQSLFNIVPVNDKWVIANFKETQLTKMKVGQKVAIKVDAYPDSTLEGTIGSFSPATGAAQALLPPDNASGNFVKVVQRVPVRIDFNDNQSSALMEKIRAGMNVVVDVHLDSGK</sequence>
<evidence type="ECO:0000256" key="1">
    <source>
        <dbReference type="ARBA" id="ARBA00004167"/>
    </source>
</evidence>
<comment type="subcellular location">
    <subcellularLocation>
        <location evidence="1">Membrane</location>
        <topology evidence="1">Single-pass membrane protein</topology>
    </subcellularLocation>
</comment>
<evidence type="ECO:0000256" key="2">
    <source>
        <dbReference type="ARBA" id="ARBA00022692"/>
    </source>
</evidence>
<name>A0ABP9AQT2_9SPHI</name>
<evidence type="ECO:0000313" key="9">
    <source>
        <dbReference type="EMBL" id="GAA4784562.1"/>
    </source>
</evidence>
<reference evidence="10" key="1">
    <citation type="journal article" date="2019" name="Int. J. Syst. Evol. Microbiol.">
        <title>The Global Catalogue of Microorganisms (GCM) 10K type strain sequencing project: providing services to taxonomists for standard genome sequencing and annotation.</title>
        <authorList>
            <consortium name="The Broad Institute Genomics Platform"/>
            <consortium name="The Broad Institute Genome Sequencing Center for Infectious Disease"/>
            <person name="Wu L."/>
            <person name="Ma J."/>
        </authorList>
    </citation>
    <scope>NUCLEOTIDE SEQUENCE [LARGE SCALE GENOMIC DNA]</scope>
    <source>
        <strain evidence="10">JCM 18200</strain>
    </source>
</reference>
<dbReference type="Pfam" id="PF25917">
    <property type="entry name" value="BSH_RND"/>
    <property type="match status" value="1"/>
</dbReference>
<comment type="caution">
    <text evidence="9">The sequence shown here is derived from an EMBL/GenBank/DDBJ whole genome shotgun (WGS) entry which is preliminary data.</text>
</comment>
<dbReference type="InterPro" id="IPR058625">
    <property type="entry name" value="MdtA-like_BSH"/>
</dbReference>
<evidence type="ECO:0000256" key="5">
    <source>
        <dbReference type="SAM" id="Coils"/>
    </source>
</evidence>
<dbReference type="PRINTS" id="PR01490">
    <property type="entry name" value="RTXTOXIND"/>
</dbReference>
<accession>A0ABP9AQT2</accession>
<organism evidence="9 10">
    <name type="scientific">Olivibacter ginsenosidimutans</name>
    <dbReference type="NCBI Taxonomy" id="1176537"/>
    <lineage>
        <taxon>Bacteria</taxon>
        <taxon>Pseudomonadati</taxon>
        <taxon>Bacteroidota</taxon>
        <taxon>Sphingobacteriia</taxon>
        <taxon>Sphingobacteriales</taxon>
        <taxon>Sphingobacteriaceae</taxon>
        <taxon>Olivibacter</taxon>
    </lineage>
</organism>
<keyword evidence="5" id="KW-0175">Coiled coil</keyword>
<dbReference type="Gene3D" id="2.40.50.100">
    <property type="match status" value="1"/>
</dbReference>
<proteinExistence type="predicted"/>
<evidence type="ECO:0000313" key="10">
    <source>
        <dbReference type="Proteomes" id="UP001501411"/>
    </source>
</evidence>
<dbReference type="Gene3D" id="2.40.30.170">
    <property type="match status" value="1"/>
</dbReference>
<dbReference type="PANTHER" id="PTHR30386">
    <property type="entry name" value="MEMBRANE FUSION SUBUNIT OF EMRAB-TOLC MULTIDRUG EFFLUX PUMP"/>
    <property type="match status" value="1"/>
</dbReference>
<feature type="transmembrane region" description="Helical" evidence="6">
    <location>
        <begin position="20"/>
        <end position="38"/>
    </location>
</feature>
<keyword evidence="4 6" id="KW-0472">Membrane</keyword>
<dbReference type="EMBL" id="BAABIQ010000005">
    <property type="protein sequence ID" value="GAA4784562.1"/>
    <property type="molecule type" value="Genomic_DNA"/>
</dbReference>
<feature type="coiled-coil region" evidence="5">
    <location>
        <begin position="133"/>
        <end position="198"/>
    </location>
</feature>
<feature type="domain" description="Multidrug resistance protein MdtA-like barrel-sandwich hybrid" evidence="7">
    <location>
        <begin position="61"/>
        <end position="268"/>
    </location>
</feature>
<dbReference type="Proteomes" id="UP001501411">
    <property type="component" value="Unassembled WGS sequence"/>
</dbReference>
<evidence type="ECO:0000259" key="7">
    <source>
        <dbReference type="Pfam" id="PF25917"/>
    </source>
</evidence>
<evidence type="ECO:0000256" key="3">
    <source>
        <dbReference type="ARBA" id="ARBA00022989"/>
    </source>
</evidence>
<keyword evidence="3 6" id="KW-1133">Transmembrane helix</keyword>
<evidence type="ECO:0000259" key="8">
    <source>
        <dbReference type="Pfam" id="PF25963"/>
    </source>
</evidence>
<keyword evidence="2 6" id="KW-0812">Transmembrane</keyword>
<evidence type="ECO:0000256" key="4">
    <source>
        <dbReference type="ARBA" id="ARBA00023136"/>
    </source>
</evidence>
<dbReference type="InterPro" id="IPR050739">
    <property type="entry name" value="MFP"/>
</dbReference>
<protein>
    <submittedName>
        <fullName evidence="9">HlyD family secretion protein</fullName>
    </submittedName>
</protein>
<gene>
    <name evidence="9" type="ORF">GCM10023231_10350</name>
</gene>
<keyword evidence="10" id="KW-1185">Reference proteome</keyword>
<dbReference type="RefSeq" id="WP_345230658.1">
    <property type="nucleotide sequence ID" value="NZ_BAABIQ010000005.1"/>
</dbReference>
<dbReference type="InterPro" id="IPR058634">
    <property type="entry name" value="AaeA-lik-b-barrel"/>
</dbReference>
<dbReference type="PANTHER" id="PTHR30386:SF26">
    <property type="entry name" value="TRANSPORT PROTEIN COMB"/>
    <property type="match status" value="1"/>
</dbReference>
<dbReference type="SUPFAM" id="SSF111369">
    <property type="entry name" value="HlyD-like secretion proteins"/>
    <property type="match status" value="3"/>
</dbReference>
<dbReference type="Pfam" id="PF25963">
    <property type="entry name" value="Beta-barrel_AAEA"/>
    <property type="match status" value="1"/>
</dbReference>
<feature type="domain" description="p-hydroxybenzoic acid efflux pump subunit AaeA-like beta-barrel" evidence="8">
    <location>
        <begin position="275"/>
        <end position="367"/>
    </location>
</feature>